<dbReference type="SMART" id="SM00418">
    <property type="entry name" value="HTH_ARSR"/>
    <property type="match status" value="1"/>
</dbReference>
<dbReference type="NCBIfam" id="NF033788">
    <property type="entry name" value="HTH_metalloreg"/>
    <property type="match status" value="1"/>
</dbReference>
<sequence>MRRSPIVTPGRLLPVIPQPAVQDCCTPLRASVLGASDAAELARRFAALADPVRLRLLSLLATSADGAVCACDLVEPVGKSQPTVSHHLRILREAGLVTSERRGSNIWYAAVPAALESLRTALGAPDA</sequence>
<keyword evidence="6" id="KW-1185">Reference proteome</keyword>
<dbReference type="InterPro" id="IPR011991">
    <property type="entry name" value="ArsR-like_HTH"/>
</dbReference>
<dbReference type="PRINTS" id="PR00778">
    <property type="entry name" value="HTHARSR"/>
</dbReference>
<evidence type="ECO:0000313" key="5">
    <source>
        <dbReference type="EMBL" id="NMR19074.1"/>
    </source>
</evidence>
<evidence type="ECO:0000256" key="3">
    <source>
        <dbReference type="ARBA" id="ARBA00023163"/>
    </source>
</evidence>
<dbReference type="Proteomes" id="UP000562124">
    <property type="component" value="Unassembled WGS sequence"/>
</dbReference>
<dbReference type="Gene3D" id="1.10.10.10">
    <property type="entry name" value="Winged helix-like DNA-binding domain superfamily/Winged helix DNA-binding domain"/>
    <property type="match status" value="1"/>
</dbReference>
<evidence type="ECO:0000256" key="2">
    <source>
        <dbReference type="ARBA" id="ARBA00023125"/>
    </source>
</evidence>
<dbReference type="InterPro" id="IPR018334">
    <property type="entry name" value="ArsR_HTH"/>
</dbReference>
<dbReference type="CDD" id="cd00090">
    <property type="entry name" value="HTH_ARSR"/>
    <property type="match status" value="1"/>
</dbReference>
<dbReference type="GO" id="GO:0003677">
    <property type="term" value="F:DNA binding"/>
    <property type="evidence" value="ECO:0007669"/>
    <property type="project" value="UniProtKB-KW"/>
</dbReference>
<dbReference type="PANTHER" id="PTHR33154:SF18">
    <property type="entry name" value="ARSENICAL RESISTANCE OPERON REPRESSOR"/>
    <property type="match status" value="1"/>
</dbReference>
<feature type="domain" description="HTH arsR-type" evidence="4">
    <location>
        <begin position="33"/>
        <end position="127"/>
    </location>
</feature>
<dbReference type="InterPro" id="IPR036388">
    <property type="entry name" value="WH-like_DNA-bd_sf"/>
</dbReference>
<evidence type="ECO:0000259" key="4">
    <source>
        <dbReference type="PROSITE" id="PS50987"/>
    </source>
</evidence>
<dbReference type="PANTHER" id="PTHR33154">
    <property type="entry name" value="TRANSCRIPTIONAL REGULATOR, ARSR FAMILY"/>
    <property type="match status" value="1"/>
</dbReference>
<dbReference type="EMBL" id="JABCJJ010000002">
    <property type="protein sequence ID" value="NMR19074.1"/>
    <property type="molecule type" value="Genomic_DNA"/>
</dbReference>
<gene>
    <name evidence="5" type="ORF">HIR71_02370</name>
</gene>
<accession>A0A7Y0LW90</accession>
<dbReference type="GO" id="GO:0003700">
    <property type="term" value="F:DNA-binding transcription factor activity"/>
    <property type="evidence" value="ECO:0007669"/>
    <property type="project" value="InterPro"/>
</dbReference>
<comment type="caution">
    <text evidence="5">The sequence shown here is derived from an EMBL/GenBank/DDBJ whole genome shotgun (WGS) entry which is preliminary data.</text>
</comment>
<evidence type="ECO:0000256" key="1">
    <source>
        <dbReference type="ARBA" id="ARBA00023015"/>
    </source>
</evidence>
<dbReference type="PROSITE" id="PS00846">
    <property type="entry name" value="HTH_ARSR_1"/>
    <property type="match status" value="1"/>
</dbReference>
<name>A0A7Y0LW90_CELFI</name>
<dbReference type="AlphaFoldDB" id="A0A7Y0LW90"/>
<dbReference type="Pfam" id="PF01022">
    <property type="entry name" value="HTH_5"/>
    <property type="match status" value="1"/>
</dbReference>
<reference evidence="5 6" key="1">
    <citation type="submission" date="2020-04" db="EMBL/GenBank/DDBJ databases">
        <title>Sequencing and Assembly of C. fimi.</title>
        <authorList>
            <person name="Ramsey A.R."/>
        </authorList>
    </citation>
    <scope>NUCLEOTIDE SEQUENCE [LARGE SCALE GENOMIC DNA]</scope>
    <source>
        <strain evidence="5 6">SB</strain>
    </source>
</reference>
<keyword evidence="3" id="KW-0804">Transcription</keyword>
<dbReference type="InterPro" id="IPR001845">
    <property type="entry name" value="HTH_ArsR_DNA-bd_dom"/>
</dbReference>
<dbReference type="PROSITE" id="PS50987">
    <property type="entry name" value="HTH_ARSR_2"/>
    <property type="match status" value="1"/>
</dbReference>
<evidence type="ECO:0000313" key="6">
    <source>
        <dbReference type="Proteomes" id="UP000562124"/>
    </source>
</evidence>
<dbReference type="SUPFAM" id="SSF46785">
    <property type="entry name" value="Winged helix' DNA-binding domain"/>
    <property type="match status" value="1"/>
</dbReference>
<keyword evidence="1" id="KW-0805">Transcription regulation</keyword>
<dbReference type="InterPro" id="IPR036390">
    <property type="entry name" value="WH_DNA-bd_sf"/>
</dbReference>
<protein>
    <submittedName>
        <fullName evidence="5">Helix-turn-helix transcriptional regulator</fullName>
    </submittedName>
</protein>
<proteinExistence type="predicted"/>
<keyword evidence="2" id="KW-0238">DNA-binding</keyword>
<dbReference type="InterPro" id="IPR051081">
    <property type="entry name" value="HTH_MetalResp_TranReg"/>
</dbReference>
<organism evidence="5 6">
    <name type="scientific">Cellulomonas fimi</name>
    <dbReference type="NCBI Taxonomy" id="1708"/>
    <lineage>
        <taxon>Bacteria</taxon>
        <taxon>Bacillati</taxon>
        <taxon>Actinomycetota</taxon>
        <taxon>Actinomycetes</taxon>
        <taxon>Micrococcales</taxon>
        <taxon>Cellulomonadaceae</taxon>
        <taxon>Cellulomonas</taxon>
    </lineage>
</organism>